<dbReference type="GeneID" id="98068862"/>
<dbReference type="STRING" id="742817.HMPREF9449_01284"/>
<evidence type="ECO:0000259" key="5">
    <source>
        <dbReference type="Pfam" id="PF07971"/>
    </source>
</evidence>
<gene>
    <name evidence="7" type="ORF">HMPREF9449_01284</name>
</gene>
<comment type="subunit">
    <text evidence="2">Monomer.</text>
</comment>
<comment type="cofactor">
    <cofactor evidence="1">
        <name>Ca(2+)</name>
        <dbReference type="ChEBI" id="CHEBI:29108"/>
    </cofactor>
</comment>
<evidence type="ECO:0000256" key="3">
    <source>
        <dbReference type="ARBA" id="ARBA00022837"/>
    </source>
</evidence>
<dbReference type="Pfam" id="PF07971">
    <property type="entry name" value="Glyco_hydro_92"/>
    <property type="match status" value="1"/>
</dbReference>
<dbReference type="InterPro" id="IPR005887">
    <property type="entry name" value="GH92_a_mannosidase_put"/>
</dbReference>
<dbReference type="SUPFAM" id="SSF48208">
    <property type="entry name" value="Six-hairpin glycosidases"/>
    <property type="match status" value="1"/>
</dbReference>
<comment type="caution">
    <text evidence="7">The sequence shown here is derived from an EMBL/GenBank/DDBJ whole genome shotgun (WGS) entry which is preliminary data.</text>
</comment>
<sequence>MRKQFILLLVLACWGAGTWGAVPHEKKYADYVNPLMGTLSEIQLSTGNTYPAIARPWGMNFWMPQTGKMGNGWAYVYDHYRLRGFKQTHQPSPWINDYGQFSIMPVVGNKITEEERASWFSHKAEIAKPYYYSVYLAEHDILTEITPTERAAFFRMTFPESDESRIVIDAFDRGSYIRILPEENKIIGYTTRNSGGVPQNFKNYFVILLDKPLEYYAVWKDGKLCEGKELTDNHVGAIIGFKTRRGEKIHARVASSFIGFEQAERNLEELGELDFDGVKAEGEKVWNKVLGVFEIEADLDQMRTFYSCLYRSVLFPRMFYEYGADGKPIHYSPYNGKILPGYLFTDTGFWDTFRCLFPLLNFAYPAMNAKIQEGLLNTYKESGFLPEWASPGHRGCMVGNNSASVVSDAILKDITPREYHLPLYEAMLATANSCHPKIKSTGRYGYEYYNKLGYVPYNVGIKESAARTLEYAYDDWCIAQVGKKLGRPQAEIDLYLKRSQNYRHLFDPEHNLMRGKNEDGTFQSPFNPLKWGDAFTEGNSWHYTWSVFHDVQGLIRLMGGNQNFVGMLDSVFQVPPLFDDSYYGGVIHEIREMQIMNMGNYAHGNQPIQHMIYLYNYAGEPWKAQYWLRQTMDRMYRPTPDGYCGDEDNGQTSAWYVFSSLGFYPVCPGSDQYVLGSPLIRKARIHLENGKEIVITASDNRADTPYVKELKLNGKTYGKNYLRYGDLQKGAVLNFRMDNKPDRKRGIGIQAYPYSYSE</sequence>
<dbReference type="InterPro" id="IPR012939">
    <property type="entry name" value="Glyco_hydro_92"/>
</dbReference>
<dbReference type="PATRIC" id="fig|742817.3.peg.1364"/>
<dbReference type="Proteomes" id="UP000004892">
    <property type="component" value="Unassembled WGS sequence"/>
</dbReference>
<evidence type="ECO:0000256" key="2">
    <source>
        <dbReference type="ARBA" id="ARBA00011245"/>
    </source>
</evidence>
<dbReference type="GO" id="GO:0005975">
    <property type="term" value="P:carbohydrate metabolic process"/>
    <property type="evidence" value="ECO:0007669"/>
    <property type="project" value="InterPro"/>
</dbReference>
<keyword evidence="4" id="KW-0732">Signal</keyword>
<dbReference type="GO" id="GO:0030246">
    <property type="term" value="F:carbohydrate binding"/>
    <property type="evidence" value="ECO:0007669"/>
    <property type="project" value="InterPro"/>
</dbReference>
<evidence type="ECO:0000256" key="1">
    <source>
        <dbReference type="ARBA" id="ARBA00001913"/>
    </source>
</evidence>
<dbReference type="PANTHER" id="PTHR12143:SF43">
    <property type="entry name" value="PUTATIVE-RELATED"/>
    <property type="match status" value="1"/>
</dbReference>
<dbReference type="GO" id="GO:0005829">
    <property type="term" value="C:cytosol"/>
    <property type="evidence" value="ECO:0007669"/>
    <property type="project" value="TreeGrafter"/>
</dbReference>
<feature type="chain" id="PRO_5003548916" evidence="4">
    <location>
        <begin position="22"/>
        <end position="758"/>
    </location>
</feature>
<dbReference type="HOGENOM" id="CLU_003690_0_1_10"/>
<evidence type="ECO:0000313" key="8">
    <source>
        <dbReference type="Proteomes" id="UP000004892"/>
    </source>
</evidence>
<dbReference type="eggNOG" id="COG3537">
    <property type="taxonomic scope" value="Bacteria"/>
</dbReference>
<dbReference type="Gene3D" id="1.20.1050.60">
    <property type="entry name" value="alpha-1,2-mannosidase"/>
    <property type="match status" value="1"/>
</dbReference>
<dbReference type="GO" id="GO:0006516">
    <property type="term" value="P:glycoprotein catabolic process"/>
    <property type="evidence" value="ECO:0007669"/>
    <property type="project" value="TreeGrafter"/>
</dbReference>
<evidence type="ECO:0000259" key="6">
    <source>
        <dbReference type="Pfam" id="PF17678"/>
    </source>
</evidence>
<dbReference type="EMBL" id="ADMC01000019">
    <property type="protein sequence ID" value="EHP48086.1"/>
    <property type="molecule type" value="Genomic_DNA"/>
</dbReference>
<name>H1DG98_9BACT</name>
<protein>
    <submittedName>
        <fullName evidence="7">Putative alpha-1,2-mannosidase</fullName>
    </submittedName>
</protein>
<dbReference type="InterPro" id="IPR041371">
    <property type="entry name" value="GH92_N"/>
</dbReference>
<keyword evidence="3" id="KW-0106">Calcium</keyword>
<dbReference type="PANTHER" id="PTHR12143">
    <property type="entry name" value="PEPTIDE N-GLYCANASE PNGASE -RELATED"/>
    <property type="match status" value="1"/>
</dbReference>
<dbReference type="FunFam" id="1.20.1050.60:FF:000001">
    <property type="entry name" value="Putative alpha-1,2-mannosidase"/>
    <property type="match status" value="1"/>
</dbReference>
<feature type="domain" description="Glycosyl hydrolase family 92 N-terminal" evidence="6">
    <location>
        <begin position="31"/>
        <end position="256"/>
    </location>
</feature>
<dbReference type="Gene3D" id="3.30.2080.10">
    <property type="entry name" value="GH92 mannosidase domain"/>
    <property type="match status" value="1"/>
</dbReference>
<dbReference type="InterPro" id="IPR014718">
    <property type="entry name" value="GH-type_carb-bd"/>
</dbReference>
<dbReference type="AlphaFoldDB" id="H1DG98"/>
<evidence type="ECO:0000313" key="7">
    <source>
        <dbReference type="EMBL" id="EHP48086.1"/>
    </source>
</evidence>
<feature type="signal peptide" evidence="4">
    <location>
        <begin position="1"/>
        <end position="21"/>
    </location>
</feature>
<evidence type="ECO:0000256" key="4">
    <source>
        <dbReference type="SAM" id="SignalP"/>
    </source>
</evidence>
<reference evidence="7 8" key="1">
    <citation type="submission" date="2012-01" db="EMBL/GenBank/DDBJ databases">
        <title>The Genome Sequence of Odoribacter laneus YIT 12061.</title>
        <authorList>
            <consortium name="The Broad Institute Genome Sequencing Platform"/>
            <person name="Earl A."/>
            <person name="Ward D."/>
            <person name="Feldgarden M."/>
            <person name="Gevers D."/>
            <person name="Morotomi M."/>
            <person name="Young S.K."/>
            <person name="Zeng Q."/>
            <person name="Gargeya S."/>
            <person name="Fitzgerald M."/>
            <person name="Haas B."/>
            <person name="Abouelleil A."/>
            <person name="Alvarado L."/>
            <person name="Arachchi H.M."/>
            <person name="Berlin A."/>
            <person name="Chapman S.B."/>
            <person name="Gearin G."/>
            <person name="Goldberg J."/>
            <person name="Griggs A."/>
            <person name="Gujja S."/>
            <person name="Hansen M."/>
            <person name="Heiman D."/>
            <person name="Howarth C."/>
            <person name="Larimer J."/>
            <person name="Lui A."/>
            <person name="MacDonald P.J.P."/>
            <person name="McCowen C."/>
            <person name="Montmayeur A."/>
            <person name="Murphy C."/>
            <person name="Neiman D."/>
            <person name="Pearson M."/>
            <person name="Priest M."/>
            <person name="Roberts A."/>
            <person name="Saif S."/>
            <person name="Shea T."/>
            <person name="Sisk P."/>
            <person name="Stolte C."/>
            <person name="Sykes S."/>
            <person name="Wortman J."/>
            <person name="Nusbaum C."/>
            <person name="Birren B."/>
        </authorList>
    </citation>
    <scope>NUCLEOTIDE SEQUENCE [LARGE SCALE GENOMIC DNA]</scope>
    <source>
        <strain evidence="7 8">YIT 12061</strain>
    </source>
</reference>
<dbReference type="InterPro" id="IPR008928">
    <property type="entry name" value="6-hairpin_glycosidase_sf"/>
</dbReference>
<proteinExistence type="predicted"/>
<dbReference type="Gene3D" id="2.70.98.10">
    <property type="match status" value="1"/>
</dbReference>
<dbReference type="NCBIfam" id="TIGR01180">
    <property type="entry name" value="aman2_put"/>
    <property type="match status" value="1"/>
</dbReference>
<accession>H1DG98</accession>
<dbReference type="Pfam" id="PF17678">
    <property type="entry name" value="Glyco_hydro_92N"/>
    <property type="match status" value="1"/>
</dbReference>
<dbReference type="FunFam" id="1.20.1610.10:FF:000001">
    <property type="entry name" value="Putative alpha-1,2-mannosidase"/>
    <property type="match status" value="1"/>
</dbReference>
<dbReference type="InterPro" id="IPR050883">
    <property type="entry name" value="PNGase"/>
</dbReference>
<keyword evidence="8" id="KW-1185">Reference proteome</keyword>
<dbReference type="GO" id="GO:0000224">
    <property type="term" value="F:peptide-N4-(N-acetyl-beta-glucosaminyl)asparagine amidase activity"/>
    <property type="evidence" value="ECO:0007669"/>
    <property type="project" value="TreeGrafter"/>
</dbReference>
<organism evidence="7 8">
    <name type="scientific">Odoribacter laneus YIT 12061</name>
    <dbReference type="NCBI Taxonomy" id="742817"/>
    <lineage>
        <taxon>Bacteria</taxon>
        <taxon>Pseudomonadati</taxon>
        <taxon>Bacteroidota</taxon>
        <taxon>Bacteroidia</taxon>
        <taxon>Bacteroidales</taxon>
        <taxon>Odoribacteraceae</taxon>
        <taxon>Odoribacter</taxon>
    </lineage>
</organism>
<dbReference type="RefSeq" id="WP_009136432.1">
    <property type="nucleotide sequence ID" value="NZ_JH594596.1"/>
</dbReference>
<dbReference type="Gene3D" id="1.20.1610.10">
    <property type="entry name" value="alpha-1,2-mannosidases domains"/>
    <property type="match status" value="1"/>
</dbReference>
<dbReference type="FunFam" id="3.30.2080.10:FF:000001">
    <property type="entry name" value="Alpha-1,2-mannosidase subfamily"/>
    <property type="match status" value="1"/>
</dbReference>
<feature type="domain" description="Glycosyl hydrolase family 92" evidence="5">
    <location>
        <begin position="262"/>
        <end position="738"/>
    </location>
</feature>